<accession>A0ACB8V2B0</accession>
<organism evidence="1">
    <name type="scientific">Ophidiomyces ophidiicola</name>
    <dbReference type="NCBI Taxonomy" id="1387563"/>
    <lineage>
        <taxon>Eukaryota</taxon>
        <taxon>Fungi</taxon>
        <taxon>Dikarya</taxon>
        <taxon>Ascomycota</taxon>
        <taxon>Pezizomycotina</taxon>
        <taxon>Eurotiomycetes</taxon>
        <taxon>Eurotiomycetidae</taxon>
        <taxon>Onygenales</taxon>
        <taxon>Onygenaceae</taxon>
        <taxon>Ophidiomyces</taxon>
    </lineage>
</organism>
<name>A0ACB8V2B0_9EURO</name>
<protein>
    <submittedName>
        <fullName evidence="1">Uncharacterized protein</fullName>
    </submittedName>
</protein>
<proteinExistence type="predicted"/>
<evidence type="ECO:0000313" key="1">
    <source>
        <dbReference type="EMBL" id="KAI2388798.1"/>
    </source>
</evidence>
<reference evidence="1" key="1">
    <citation type="journal article" date="2022" name="bioRxiv">
        <title>Population genetic analysis of Ophidiomyces ophidiicola, the causative agent of snake fungal disease, indicates recent introductions to the USA.</title>
        <authorList>
            <person name="Ladner J.T."/>
            <person name="Palmer J.M."/>
            <person name="Ettinger C.L."/>
            <person name="Stajich J.E."/>
            <person name="Farrell T.M."/>
            <person name="Glorioso B.M."/>
            <person name="Lawson B."/>
            <person name="Price S.J."/>
            <person name="Stengle A.G."/>
            <person name="Grear D.A."/>
            <person name="Lorch J.M."/>
        </authorList>
    </citation>
    <scope>NUCLEOTIDE SEQUENCE</scope>
    <source>
        <strain evidence="1">NWHC 24266-5</strain>
    </source>
</reference>
<sequence>MDSIIKQIRELHAQADEDGRRQINNELGKLHASLDTDWDVVLKLAGGPLQLGLVKIGADFEIFKALSERTHTLSELVDKTGIPSDMLIRFLRGQASFGMIKEEGTEGFSANRITRLYAEPNVSGAITYTFDILRPIAHTLPSFLKDRRNTSITSTHDTVFQKAFNTTQPGFEWMSQHPEHIGNLFKFLALRPNRDWVDSFPIEKELESFNEPSKTILVDIGGSTGDQAVLLKKKFPHAAGRIVVQDIPSTLIHAKPIEGIEFMEYDCFKPQPVKGAKFYYLRYVMHLWQDDKCVEALKTIVPAMGPDSKILIDEVVVPASDVPWQAACQSILMNSALAGAERTLVEWQGLLQAAGLQIVDIFTYDTNMQSIIMVVPKN</sequence>
<dbReference type="EMBL" id="JALBCA010000028">
    <property type="protein sequence ID" value="KAI2388798.1"/>
    <property type="molecule type" value="Genomic_DNA"/>
</dbReference>
<comment type="caution">
    <text evidence="1">The sequence shown here is derived from an EMBL/GenBank/DDBJ whole genome shotgun (WGS) entry which is preliminary data.</text>
</comment>
<gene>
    <name evidence="1" type="ORF">LOY88_002391</name>
</gene>